<dbReference type="EMBL" id="MT143846">
    <property type="protein sequence ID" value="QJB03442.1"/>
    <property type="molecule type" value="Genomic_DNA"/>
</dbReference>
<accession>A0A6M3MF93</accession>
<sequence length="51" mass="5935">MLIVHLLKIDYGDVRIEMRNNKPFRVVKTDDGFLLGANDEEDLTKFLSLLK</sequence>
<organism evidence="1">
    <name type="scientific">viral metagenome</name>
    <dbReference type="NCBI Taxonomy" id="1070528"/>
    <lineage>
        <taxon>unclassified sequences</taxon>
        <taxon>metagenomes</taxon>
        <taxon>organismal metagenomes</taxon>
    </lineage>
</organism>
<protein>
    <submittedName>
        <fullName evidence="1">Uncharacterized protein</fullName>
    </submittedName>
</protein>
<name>A0A6M3MF93_9ZZZZ</name>
<proteinExistence type="predicted"/>
<gene>
    <name evidence="1" type="ORF">MM171B00703_0012</name>
</gene>
<dbReference type="AlphaFoldDB" id="A0A6M3MF93"/>
<reference evidence="1" key="1">
    <citation type="submission" date="2020-03" db="EMBL/GenBank/DDBJ databases">
        <title>The deep terrestrial virosphere.</title>
        <authorList>
            <person name="Holmfeldt K."/>
            <person name="Nilsson E."/>
            <person name="Simone D."/>
            <person name="Lopez-Fernandez M."/>
            <person name="Wu X."/>
            <person name="de Brujin I."/>
            <person name="Lundin D."/>
            <person name="Andersson A."/>
            <person name="Bertilsson S."/>
            <person name="Dopson M."/>
        </authorList>
    </citation>
    <scope>NUCLEOTIDE SEQUENCE</scope>
    <source>
        <strain evidence="1">MM171B00703</strain>
    </source>
</reference>
<evidence type="ECO:0000313" key="1">
    <source>
        <dbReference type="EMBL" id="QJB03442.1"/>
    </source>
</evidence>